<dbReference type="PROSITE" id="PS51007">
    <property type="entry name" value="CYTC"/>
    <property type="match status" value="1"/>
</dbReference>
<protein>
    <recommendedName>
        <fullName evidence="6">Cytochrome c domain-containing protein</fullName>
    </recommendedName>
</protein>
<dbReference type="SUPFAM" id="SSF46626">
    <property type="entry name" value="Cytochrome c"/>
    <property type="match status" value="1"/>
</dbReference>
<dbReference type="InterPro" id="IPR050597">
    <property type="entry name" value="Cytochrome_c_Oxidase_Subunit"/>
</dbReference>
<evidence type="ECO:0000256" key="1">
    <source>
        <dbReference type="ARBA" id="ARBA00022448"/>
    </source>
</evidence>
<dbReference type="InterPro" id="IPR009056">
    <property type="entry name" value="Cyt_c-like_dom"/>
</dbReference>
<name>A0A3B0X299_9ZZZZ</name>
<evidence type="ECO:0000256" key="2">
    <source>
        <dbReference type="ARBA" id="ARBA00022617"/>
    </source>
</evidence>
<sequence>MLKKMKIILLVGMFSTGYSLLCSAAHISRAELLAVGCFSCHGWEGIGAKRIPKLSKLTKKDISESLHGFKTGEERSTIMGRHAKAYTDEEITLLAEYFSNLKNK</sequence>
<dbReference type="AlphaFoldDB" id="A0A3B0X299"/>
<evidence type="ECO:0000256" key="4">
    <source>
        <dbReference type="ARBA" id="ARBA00022982"/>
    </source>
</evidence>
<keyword evidence="3" id="KW-0479">Metal-binding</keyword>
<dbReference type="Pfam" id="PF00034">
    <property type="entry name" value="Cytochrom_C"/>
    <property type="match status" value="1"/>
</dbReference>
<dbReference type="InterPro" id="IPR036909">
    <property type="entry name" value="Cyt_c-like_dom_sf"/>
</dbReference>
<evidence type="ECO:0000313" key="7">
    <source>
        <dbReference type="EMBL" id="VAW61911.1"/>
    </source>
</evidence>
<dbReference type="PANTHER" id="PTHR33751">
    <property type="entry name" value="CBB3-TYPE CYTOCHROME C OXIDASE SUBUNIT FIXP"/>
    <property type="match status" value="1"/>
</dbReference>
<dbReference type="PANTHER" id="PTHR33751:SF9">
    <property type="entry name" value="CYTOCHROME C4"/>
    <property type="match status" value="1"/>
</dbReference>
<evidence type="ECO:0000256" key="3">
    <source>
        <dbReference type="ARBA" id="ARBA00022723"/>
    </source>
</evidence>
<dbReference type="GO" id="GO:0020037">
    <property type="term" value="F:heme binding"/>
    <property type="evidence" value="ECO:0007669"/>
    <property type="project" value="InterPro"/>
</dbReference>
<keyword evidence="2" id="KW-0349">Heme</keyword>
<keyword evidence="5" id="KW-0408">Iron</keyword>
<reference evidence="7" key="1">
    <citation type="submission" date="2018-06" db="EMBL/GenBank/DDBJ databases">
        <authorList>
            <person name="Zhirakovskaya E."/>
        </authorList>
    </citation>
    <scope>NUCLEOTIDE SEQUENCE</scope>
</reference>
<evidence type="ECO:0000256" key="5">
    <source>
        <dbReference type="ARBA" id="ARBA00023004"/>
    </source>
</evidence>
<dbReference type="EMBL" id="UOFI01000016">
    <property type="protein sequence ID" value="VAW61911.1"/>
    <property type="molecule type" value="Genomic_DNA"/>
</dbReference>
<evidence type="ECO:0000259" key="6">
    <source>
        <dbReference type="PROSITE" id="PS51007"/>
    </source>
</evidence>
<feature type="domain" description="Cytochrome c" evidence="6">
    <location>
        <begin position="12"/>
        <end position="102"/>
    </location>
</feature>
<keyword evidence="1" id="KW-0813">Transport</keyword>
<keyword evidence="4" id="KW-0249">Electron transport</keyword>
<accession>A0A3B0X299</accession>
<dbReference type="GO" id="GO:0046872">
    <property type="term" value="F:metal ion binding"/>
    <property type="evidence" value="ECO:0007669"/>
    <property type="project" value="UniProtKB-KW"/>
</dbReference>
<organism evidence="7">
    <name type="scientific">hydrothermal vent metagenome</name>
    <dbReference type="NCBI Taxonomy" id="652676"/>
    <lineage>
        <taxon>unclassified sequences</taxon>
        <taxon>metagenomes</taxon>
        <taxon>ecological metagenomes</taxon>
    </lineage>
</organism>
<gene>
    <name evidence="7" type="ORF">MNBD_GAMMA09-1265</name>
</gene>
<dbReference type="Gene3D" id="1.10.760.10">
    <property type="entry name" value="Cytochrome c-like domain"/>
    <property type="match status" value="1"/>
</dbReference>
<proteinExistence type="predicted"/>
<dbReference type="GO" id="GO:0009055">
    <property type="term" value="F:electron transfer activity"/>
    <property type="evidence" value="ECO:0007669"/>
    <property type="project" value="InterPro"/>
</dbReference>